<feature type="transmembrane region" description="Helical" evidence="1">
    <location>
        <begin position="50"/>
        <end position="71"/>
    </location>
</feature>
<sequence length="195" mass="21059">MAGQKGRTLISPWLLITRAGAGTLLCLVLFRLKANTMIDVTKFGVNEEYMVYMLLASIIVGFMAAVALRAYDHNKAADHKAAKGEIPNTNSLPYDKRYDLCTAISFICGTAVGMYFAPVIIDAFIVGAGQWTFVAVSALASALAVVILMRLLHLGMREFIIQAGKYAVDTSEAVKSAKSDIDTAVGNLNELNPKH</sequence>
<name>A0AA86XS51_9CAUD</name>
<evidence type="ECO:0000313" key="3">
    <source>
        <dbReference type="Proteomes" id="UP001302000"/>
    </source>
</evidence>
<gene>
    <name evidence="2" type="ORF">vir335_00026</name>
</gene>
<feature type="transmembrane region" description="Helical" evidence="1">
    <location>
        <begin position="100"/>
        <end position="125"/>
    </location>
</feature>
<evidence type="ECO:0000256" key="1">
    <source>
        <dbReference type="SAM" id="Phobius"/>
    </source>
</evidence>
<feature type="transmembrane region" description="Helical" evidence="1">
    <location>
        <begin position="12"/>
        <end position="30"/>
    </location>
</feature>
<protein>
    <submittedName>
        <fullName evidence="2">Uncharacterized protein</fullName>
    </submittedName>
</protein>
<organism evidence="2 3">
    <name type="scientific">Caudoviricetes sp. vir335</name>
    <dbReference type="NCBI Taxonomy" id="3068357"/>
    <lineage>
        <taxon>Viruses</taxon>
        <taxon>Duplodnaviria</taxon>
        <taxon>Heunggongvirae</taxon>
        <taxon>Uroviricota</taxon>
        <taxon>Caudoviricetes</taxon>
    </lineage>
</organism>
<keyword evidence="1" id="KW-0472">Membrane</keyword>
<dbReference type="Proteomes" id="UP001302000">
    <property type="component" value="Segment"/>
</dbReference>
<keyword evidence="1" id="KW-1133">Transmembrane helix</keyword>
<feature type="transmembrane region" description="Helical" evidence="1">
    <location>
        <begin position="131"/>
        <end position="152"/>
    </location>
</feature>
<accession>A0AA86XS51</accession>
<dbReference type="GeneID" id="301841418"/>
<dbReference type="RefSeq" id="YP_013605486.1">
    <property type="nucleotide sequence ID" value="NC_134205.1"/>
</dbReference>
<keyword evidence="1" id="KW-0812">Transmembrane</keyword>
<keyword evidence="3" id="KW-1185">Reference proteome</keyword>
<proteinExistence type="predicted"/>
<evidence type="ECO:0000313" key="2">
    <source>
        <dbReference type="EMBL" id="DBA35582.1"/>
    </source>
</evidence>
<dbReference type="EMBL" id="BK063680">
    <property type="protein sequence ID" value="DBA35582.1"/>
    <property type="molecule type" value="Genomic_DNA"/>
</dbReference>
<reference evidence="2 3" key="1">
    <citation type="journal article" date="2023" name="Nat. Microbiol.">
        <title>A compendium of viruses from methanogenic archaea reveals their diversity and adaptations to the gut environment.</title>
        <authorList>
            <person name="Medvedeva S."/>
            <person name="Borrel G."/>
            <person name="Krupovic M."/>
            <person name="Gribaldo S."/>
        </authorList>
    </citation>
    <scope>NUCLEOTIDE SEQUENCE [LARGE SCALE GENOMIC DNA]</scope>
</reference>